<dbReference type="PROSITE" id="PS50977">
    <property type="entry name" value="HTH_TETR_2"/>
    <property type="match status" value="1"/>
</dbReference>
<dbReference type="Proteomes" id="UP000292648">
    <property type="component" value="Unassembled WGS sequence"/>
</dbReference>
<dbReference type="InterPro" id="IPR050109">
    <property type="entry name" value="HTH-type_TetR-like_transc_reg"/>
</dbReference>
<feature type="DNA-binding region" description="H-T-H motif" evidence="2">
    <location>
        <begin position="28"/>
        <end position="47"/>
    </location>
</feature>
<feature type="domain" description="HTH tetR-type" evidence="3">
    <location>
        <begin position="5"/>
        <end position="65"/>
    </location>
</feature>
<dbReference type="InterPro" id="IPR001647">
    <property type="entry name" value="HTH_TetR"/>
</dbReference>
<evidence type="ECO:0000313" key="5">
    <source>
        <dbReference type="Proteomes" id="UP000292648"/>
    </source>
</evidence>
<evidence type="ECO:0000313" key="4">
    <source>
        <dbReference type="EMBL" id="TBX42534.1"/>
    </source>
</evidence>
<dbReference type="Pfam" id="PF00440">
    <property type="entry name" value="TetR_N"/>
    <property type="match status" value="1"/>
</dbReference>
<dbReference type="GO" id="GO:0000976">
    <property type="term" value="F:transcription cis-regulatory region binding"/>
    <property type="evidence" value="ECO:0007669"/>
    <property type="project" value="TreeGrafter"/>
</dbReference>
<name>A0A4Q9Y320_9LACO</name>
<evidence type="ECO:0000256" key="1">
    <source>
        <dbReference type="ARBA" id="ARBA00023125"/>
    </source>
</evidence>
<dbReference type="Gene3D" id="1.10.357.10">
    <property type="entry name" value="Tetracycline Repressor, domain 2"/>
    <property type="match status" value="1"/>
</dbReference>
<dbReference type="AlphaFoldDB" id="A0A4Q9Y320"/>
<sequence>MTIIENKQRAILASATRLFIEPGYSETRMQMIAAEANIAVGTLYKFFKSKPDLLNFVFTATISGPETFANQSELFKPTSKAELLTRTTTLYQNEQKKLTTILVKTHTAGSFTQLLTSLFTAFDRYGAYFLIIERNQELYPTLLDLYKEYRQALYENTTRYLTTMSDNGLISALLQPKYDAAMIIDEIFW</sequence>
<reference evidence="4 5" key="1">
    <citation type="submission" date="2019-01" db="EMBL/GenBank/DDBJ databases">
        <title>Draft genome sequence of Lactobacillus paraplantarum OSY-TC318, a Producer of the novel lantibiotic Paraplantaracin TC318.</title>
        <authorList>
            <person name="Hussein W.E."/>
            <person name="Huang E."/>
            <person name="Yousef A.E."/>
        </authorList>
    </citation>
    <scope>NUCLEOTIDE SEQUENCE [LARGE SCALE GENOMIC DNA]</scope>
    <source>
        <strain evidence="4 5">OSY-TC318</strain>
    </source>
</reference>
<dbReference type="PANTHER" id="PTHR30055:SF226">
    <property type="entry name" value="HTH-TYPE TRANSCRIPTIONAL REGULATOR PKSA"/>
    <property type="match status" value="1"/>
</dbReference>
<dbReference type="InterPro" id="IPR009057">
    <property type="entry name" value="Homeodomain-like_sf"/>
</dbReference>
<dbReference type="PRINTS" id="PR00455">
    <property type="entry name" value="HTHTETR"/>
</dbReference>
<comment type="caution">
    <text evidence="4">The sequence shown here is derived from an EMBL/GenBank/DDBJ whole genome shotgun (WGS) entry which is preliminary data.</text>
</comment>
<gene>
    <name evidence="4" type="ORF">EUZ87_07155</name>
</gene>
<evidence type="ECO:0000259" key="3">
    <source>
        <dbReference type="PROSITE" id="PS50977"/>
    </source>
</evidence>
<proteinExistence type="predicted"/>
<dbReference type="EMBL" id="SEHH01000057">
    <property type="protein sequence ID" value="TBX42534.1"/>
    <property type="molecule type" value="Genomic_DNA"/>
</dbReference>
<organism evidence="4 5">
    <name type="scientific">Lactiplantibacillus paraplantarum</name>
    <dbReference type="NCBI Taxonomy" id="60520"/>
    <lineage>
        <taxon>Bacteria</taxon>
        <taxon>Bacillati</taxon>
        <taxon>Bacillota</taxon>
        <taxon>Bacilli</taxon>
        <taxon>Lactobacillales</taxon>
        <taxon>Lactobacillaceae</taxon>
        <taxon>Lactiplantibacillus</taxon>
    </lineage>
</organism>
<accession>A0A4Q9Y320</accession>
<dbReference type="GO" id="GO:0003700">
    <property type="term" value="F:DNA-binding transcription factor activity"/>
    <property type="evidence" value="ECO:0007669"/>
    <property type="project" value="TreeGrafter"/>
</dbReference>
<dbReference type="SUPFAM" id="SSF46689">
    <property type="entry name" value="Homeodomain-like"/>
    <property type="match status" value="1"/>
</dbReference>
<protein>
    <submittedName>
        <fullName evidence="4">TetR/AcrR family transcriptional regulator</fullName>
    </submittedName>
</protein>
<keyword evidence="1 2" id="KW-0238">DNA-binding</keyword>
<evidence type="ECO:0000256" key="2">
    <source>
        <dbReference type="PROSITE-ProRule" id="PRU00335"/>
    </source>
</evidence>
<dbReference type="PANTHER" id="PTHR30055">
    <property type="entry name" value="HTH-TYPE TRANSCRIPTIONAL REGULATOR RUTR"/>
    <property type="match status" value="1"/>
</dbReference>